<dbReference type="EMBL" id="LSBJ02000007">
    <property type="protein sequence ID" value="OAQ61401.1"/>
    <property type="molecule type" value="Genomic_DNA"/>
</dbReference>
<dbReference type="AlphaFoldDB" id="A0A179F808"/>
<evidence type="ECO:0000313" key="2">
    <source>
        <dbReference type="EMBL" id="OAQ61401.1"/>
    </source>
</evidence>
<feature type="compositionally biased region" description="Polar residues" evidence="1">
    <location>
        <begin position="57"/>
        <end position="68"/>
    </location>
</feature>
<sequence>MSASRNPDAMTSAQGEFRSRVPPAEPLTTKGHAPGVKTGNDNIPEFHAQTFPPGSAPSESTYNPQPTEDVSIAGLGHNASIPADNTMPGATSADVHQGYGHPGQGMTSQELHGGKRKKEGGEKPSGSTLEDSVGSRKLDIGHENRGKASTEYPVAENREPVSAETVASERK</sequence>
<reference evidence="2 3" key="1">
    <citation type="journal article" date="2016" name="PLoS Pathog.">
        <title>Biosynthesis of antibiotic leucinostatins in bio-control fungus Purpureocillium lilacinum and their inhibition on phytophthora revealed by genome mining.</title>
        <authorList>
            <person name="Wang G."/>
            <person name="Liu Z."/>
            <person name="Lin R."/>
            <person name="Li E."/>
            <person name="Mao Z."/>
            <person name="Ling J."/>
            <person name="Yang Y."/>
            <person name="Yin W.B."/>
            <person name="Xie B."/>
        </authorList>
    </citation>
    <scope>NUCLEOTIDE SEQUENCE [LARGE SCALE GENOMIC DNA]</scope>
    <source>
        <strain evidence="2">170</strain>
    </source>
</reference>
<gene>
    <name evidence="2" type="ORF">VFPPC_09247</name>
</gene>
<proteinExistence type="predicted"/>
<feature type="compositionally biased region" description="Basic and acidic residues" evidence="1">
    <location>
        <begin position="156"/>
        <end position="171"/>
    </location>
</feature>
<keyword evidence="3" id="KW-1185">Reference proteome</keyword>
<organism evidence="2 3">
    <name type="scientific">Pochonia chlamydosporia 170</name>
    <dbReference type="NCBI Taxonomy" id="1380566"/>
    <lineage>
        <taxon>Eukaryota</taxon>
        <taxon>Fungi</taxon>
        <taxon>Dikarya</taxon>
        <taxon>Ascomycota</taxon>
        <taxon>Pezizomycotina</taxon>
        <taxon>Sordariomycetes</taxon>
        <taxon>Hypocreomycetidae</taxon>
        <taxon>Hypocreales</taxon>
        <taxon>Clavicipitaceae</taxon>
        <taxon>Pochonia</taxon>
    </lineage>
</organism>
<accession>A0A179F808</accession>
<dbReference type="Proteomes" id="UP000078397">
    <property type="component" value="Unassembled WGS sequence"/>
</dbReference>
<dbReference type="OrthoDB" id="3260716at2759"/>
<comment type="caution">
    <text evidence="2">The sequence shown here is derived from an EMBL/GenBank/DDBJ whole genome shotgun (WGS) entry which is preliminary data.</text>
</comment>
<feature type="region of interest" description="Disordered" evidence="1">
    <location>
        <begin position="1"/>
        <end position="171"/>
    </location>
</feature>
<evidence type="ECO:0000313" key="3">
    <source>
        <dbReference type="Proteomes" id="UP000078397"/>
    </source>
</evidence>
<dbReference type="GeneID" id="28851809"/>
<protein>
    <submittedName>
        <fullName evidence="2">Uncharacterized protein</fullName>
    </submittedName>
</protein>
<evidence type="ECO:0000256" key="1">
    <source>
        <dbReference type="SAM" id="MobiDB-lite"/>
    </source>
</evidence>
<feature type="compositionally biased region" description="Basic and acidic residues" evidence="1">
    <location>
        <begin position="133"/>
        <end position="148"/>
    </location>
</feature>
<name>A0A179F808_METCM</name>
<dbReference type="KEGG" id="pchm:VFPPC_09247"/>
<dbReference type="RefSeq" id="XP_018139105.1">
    <property type="nucleotide sequence ID" value="XM_018287815.1"/>
</dbReference>
<feature type="compositionally biased region" description="Polar residues" evidence="1">
    <location>
        <begin position="1"/>
        <end position="14"/>
    </location>
</feature>